<organism evidence="2 3">
    <name type="scientific">Massilia rubra</name>
    <dbReference type="NCBI Taxonomy" id="2607910"/>
    <lineage>
        <taxon>Bacteria</taxon>
        <taxon>Pseudomonadati</taxon>
        <taxon>Pseudomonadota</taxon>
        <taxon>Betaproteobacteria</taxon>
        <taxon>Burkholderiales</taxon>
        <taxon>Oxalobacteraceae</taxon>
        <taxon>Telluria group</taxon>
        <taxon>Massilia</taxon>
    </lineage>
</organism>
<evidence type="ECO:0000313" key="3">
    <source>
        <dbReference type="Proteomes" id="UP000785613"/>
    </source>
</evidence>
<proteinExistence type="predicted"/>
<dbReference type="Pfam" id="PF01744">
    <property type="entry name" value="GLTT"/>
    <property type="match status" value="1"/>
</dbReference>
<reference evidence="2 3" key="1">
    <citation type="submission" date="2019-09" db="EMBL/GenBank/DDBJ databases">
        <title>Taxonomy of Antarctic Massilia spp.: description of Massilia rubra sp. nov., Massilia aquatica sp. nov., Massilia mucilaginosa sp. nov., Massilia frigida sp. nov. isolated from streams, lakes and regoliths.</title>
        <authorList>
            <person name="Holochova P."/>
            <person name="Sedlacek I."/>
            <person name="Kralova S."/>
            <person name="Maslanova I."/>
            <person name="Busse H.-J."/>
            <person name="Stankova E."/>
            <person name="Vrbovska V."/>
            <person name="Kovarovic V."/>
            <person name="Bartak M."/>
            <person name="Svec P."/>
            <person name="Pantucek R."/>
        </authorList>
    </citation>
    <scope>NUCLEOTIDE SEQUENCE [LARGE SCALE GENOMIC DNA]</scope>
    <source>
        <strain evidence="2 3">CCM 8692</strain>
    </source>
</reference>
<keyword evidence="1" id="KW-0812">Transmembrane</keyword>
<evidence type="ECO:0000256" key="1">
    <source>
        <dbReference type="SAM" id="Phobius"/>
    </source>
</evidence>
<keyword evidence="1" id="KW-1133">Transmembrane helix</keyword>
<keyword evidence="1" id="KW-0472">Membrane</keyword>
<comment type="caution">
    <text evidence="2">The sequence shown here is derived from an EMBL/GenBank/DDBJ whole genome shotgun (WGS) entry which is preliminary data.</text>
</comment>
<keyword evidence="3" id="KW-1185">Reference proteome</keyword>
<accession>A0ABX0LJE7</accession>
<gene>
    <name evidence="2" type="ORF">F0185_03500</name>
</gene>
<evidence type="ECO:0000313" key="2">
    <source>
        <dbReference type="EMBL" id="NHZ32656.1"/>
    </source>
</evidence>
<sequence>MSLSVAGSGGAYGTYAGLVSAGFGVAGLVSAGLVSAGLVSAGLVSTGLGSACLAAGAMPAHFMKAAYSPRSRPFSALLGSEYCELVMSSVASASCAAPITLLPFCW</sequence>
<feature type="transmembrane region" description="Helical" evidence="1">
    <location>
        <begin position="12"/>
        <end position="33"/>
    </location>
</feature>
<dbReference type="EMBL" id="VUYU01000002">
    <property type="protein sequence ID" value="NHZ32656.1"/>
    <property type="molecule type" value="Genomic_DNA"/>
</dbReference>
<name>A0ABX0LJE7_9BURK</name>
<protein>
    <submittedName>
        <fullName evidence="2">Uncharacterized protein</fullName>
    </submittedName>
</protein>
<feature type="transmembrane region" description="Helical" evidence="1">
    <location>
        <begin position="39"/>
        <end position="62"/>
    </location>
</feature>
<dbReference type="InterPro" id="IPR008164">
    <property type="entry name" value="XGLTT_rpt"/>
</dbReference>
<dbReference type="Proteomes" id="UP000785613">
    <property type="component" value="Unassembled WGS sequence"/>
</dbReference>